<dbReference type="InterPro" id="IPR000270">
    <property type="entry name" value="PB1_dom"/>
</dbReference>
<dbReference type="EMBL" id="JAIWQS010000006">
    <property type="protein sequence ID" value="KAJ8761176.1"/>
    <property type="molecule type" value="Genomic_DNA"/>
</dbReference>
<dbReference type="SUPFAM" id="SSF54277">
    <property type="entry name" value="CAD &amp; PB1 domains"/>
    <property type="match status" value="1"/>
</dbReference>
<evidence type="ECO:0000313" key="3">
    <source>
        <dbReference type="EMBL" id="KAJ8761176.1"/>
    </source>
</evidence>
<name>A0AAV8T469_9ROSI</name>
<dbReference type="SMART" id="SM00666">
    <property type="entry name" value="PB1"/>
    <property type="match status" value="1"/>
</dbReference>
<keyword evidence="4" id="KW-1185">Reference proteome</keyword>
<dbReference type="PANTHER" id="PTHR31066:SF57">
    <property type="entry name" value="PROTEIN PAL OF QUIRKY"/>
    <property type="match status" value="1"/>
</dbReference>
<dbReference type="InterPro" id="IPR053198">
    <property type="entry name" value="Gynoecium_Dev_Regulator"/>
</dbReference>
<evidence type="ECO:0000259" key="2">
    <source>
        <dbReference type="SMART" id="SM00666"/>
    </source>
</evidence>
<reference evidence="3 4" key="1">
    <citation type="submission" date="2021-09" db="EMBL/GenBank/DDBJ databases">
        <title>Genomic insights and catalytic innovation underlie evolution of tropane alkaloids biosynthesis.</title>
        <authorList>
            <person name="Wang Y.-J."/>
            <person name="Tian T."/>
            <person name="Huang J.-P."/>
            <person name="Huang S.-X."/>
        </authorList>
    </citation>
    <scope>NUCLEOTIDE SEQUENCE [LARGE SCALE GENOMIC DNA]</scope>
    <source>
        <strain evidence="3">KIB-2018</strain>
        <tissue evidence="3">Leaf</tissue>
    </source>
</reference>
<dbReference type="Pfam" id="PF00564">
    <property type="entry name" value="PB1"/>
    <property type="match status" value="1"/>
</dbReference>
<evidence type="ECO:0000313" key="4">
    <source>
        <dbReference type="Proteomes" id="UP001159364"/>
    </source>
</evidence>
<dbReference type="PANTHER" id="PTHR31066">
    <property type="entry name" value="OS05G0427100 PROTEIN-RELATED"/>
    <property type="match status" value="1"/>
</dbReference>
<gene>
    <name evidence="3" type="ORF">K2173_001232</name>
</gene>
<dbReference type="AlphaFoldDB" id="A0AAV8T469"/>
<proteinExistence type="predicted"/>
<dbReference type="CDD" id="cd06410">
    <property type="entry name" value="PB1_UP2"/>
    <property type="match status" value="1"/>
</dbReference>
<accession>A0AAV8T469</accession>
<comment type="caution">
    <text evidence="3">The sequence shown here is derived from an EMBL/GenBank/DDBJ whole genome shotgun (WGS) entry which is preliminary data.</text>
</comment>
<dbReference type="Proteomes" id="UP001159364">
    <property type="component" value="Linkage Group LG06"/>
</dbReference>
<feature type="domain" description="PB1" evidence="2">
    <location>
        <begin position="35"/>
        <end position="125"/>
    </location>
</feature>
<organism evidence="3 4">
    <name type="scientific">Erythroxylum novogranatense</name>
    <dbReference type="NCBI Taxonomy" id="1862640"/>
    <lineage>
        <taxon>Eukaryota</taxon>
        <taxon>Viridiplantae</taxon>
        <taxon>Streptophyta</taxon>
        <taxon>Embryophyta</taxon>
        <taxon>Tracheophyta</taxon>
        <taxon>Spermatophyta</taxon>
        <taxon>Magnoliopsida</taxon>
        <taxon>eudicotyledons</taxon>
        <taxon>Gunneridae</taxon>
        <taxon>Pentapetalae</taxon>
        <taxon>rosids</taxon>
        <taxon>fabids</taxon>
        <taxon>Malpighiales</taxon>
        <taxon>Erythroxylaceae</taxon>
        <taxon>Erythroxylum</taxon>
    </lineage>
</organism>
<protein>
    <recommendedName>
        <fullName evidence="2">PB1 domain-containing protein</fullName>
    </recommendedName>
</protein>
<sequence length="544" mass="58886">MDPQPLPLSASITTSTASSKLRLMCSYGGHIIPRSAAKSLYYAGGDTRIITVPTTNAGDLTLTSLSAHLASRLNISYPFVLKYQLPDHDLDSLISVSTDEDLLIMLDEHRRLSTPSRIRLFLFAAKCTASSPESGAQKMVSNIGELLGGGSELKHPKTESWFVDALKSAKIMQCEGSHEISGGSGDGGGLCGAESLVLETNSSFGSTSSSVSSSNLPAKFQVDDSWAASQDGKVKIFGVESTACDNSIAAPVFYAQHGNYQDPIGHNAAKVSSNPFESDTKFTAPATGVDMNRLIQVSEFPLPLHFDQPPHQQLVHDQTSLPQQVYDQTTQSQFIHNHPLQPQYLHTVAPQYLPQSSAGVMPMSPIYLMNSPGIPLQQQQQLYYQANQPQQVYLVPVGQPYNLPEQSGLINNTTTPSDRPPLHPTTILNTAHMLYKVSTPSTVPEVASQVYRTVEMGSAFANVPQSENHEQAGLPQISNQLQSIRIASVENSPSSDELNDDPARTQIYKSQPPAPMLPSHYQTMGKATTVLLSEASAKLHAENF</sequence>
<feature type="region of interest" description="Disordered" evidence="1">
    <location>
        <begin position="490"/>
        <end position="516"/>
    </location>
</feature>
<evidence type="ECO:0000256" key="1">
    <source>
        <dbReference type="SAM" id="MobiDB-lite"/>
    </source>
</evidence>